<dbReference type="Proteomes" id="UP001244341">
    <property type="component" value="Chromosome 1b"/>
</dbReference>
<feature type="compositionally biased region" description="Low complexity" evidence="9">
    <location>
        <begin position="1066"/>
        <end position="1075"/>
    </location>
</feature>
<dbReference type="PROSITE" id="PS50235">
    <property type="entry name" value="USP_3"/>
    <property type="match status" value="1"/>
</dbReference>
<feature type="region of interest" description="Disordered" evidence="9">
    <location>
        <begin position="565"/>
        <end position="641"/>
    </location>
</feature>
<gene>
    <name evidence="13" type="ORF">OEZ85_008090</name>
</gene>
<dbReference type="PROSITE" id="PS00972">
    <property type="entry name" value="USP_1"/>
    <property type="match status" value="1"/>
</dbReference>
<feature type="compositionally biased region" description="Basic residues" evidence="9">
    <location>
        <begin position="494"/>
        <end position="504"/>
    </location>
</feature>
<evidence type="ECO:0000259" key="10">
    <source>
        <dbReference type="PROSITE" id="PS50053"/>
    </source>
</evidence>
<dbReference type="PROSITE" id="PS51283">
    <property type="entry name" value="DUSP"/>
    <property type="match status" value="1"/>
</dbReference>
<evidence type="ECO:0000256" key="4">
    <source>
        <dbReference type="ARBA" id="ARBA00022670"/>
    </source>
</evidence>
<dbReference type="Gene3D" id="3.30.2230.10">
    <property type="entry name" value="DUSP-like"/>
    <property type="match status" value="1"/>
</dbReference>
<evidence type="ECO:0000259" key="11">
    <source>
        <dbReference type="PROSITE" id="PS50235"/>
    </source>
</evidence>
<reference evidence="13 14" key="1">
    <citation type="submission" date="2023-05" db="EMBL/GenBank/DDBJ databases">
        <title>A 100% complete, gapless, phased diploid assembly of the Scenedesmus obliquus UTEX 3031 genome.</title>
        <authorList>
            <person name="Biondi T.C."/>
            <person name="Hanschen E.R."/>
            <person name="Kwon T."/>
            <person name="Eng W."/>
            <person name="Kruse C.P.S."/>
            <person name="Koehler S.I."/>
            <person name="Kunde Y."/>
            <person name="Gleasner C.D."/>
            <person name="You Mak K.T."/>
            <person name="Polle J."/>
            <person name="Hovde B.T."/>
            <person name="Starkenburg S.R."/>
        </authorList>
    </citation>
    <scope>NUCLEOTIDE SEQUENCE [LARGE SCALE GENOMIC DNA]</scope>
    <source>
        <strain evidence="13 14">DOE0152z</strain>
    </source>
</reference>
<evidence type="ECO:0000256" key="6">
    <source>
        <dbReference type="ARBA" id="ARBA00022801"/>
    </source>
</evidence>
<dbReference type="SUPFAM" id="SSF54001">
    <property type="entry name" value="Cysteine proteinases"/>
    <property type="match status" value="1"/>
</dbReference>
<protein>
    <recommendedName>
        <fullName evidence="3">ubiquitinyl hydrolase 1</fullName>
        <ecNumber evidence="3">3.4.19.12</ecNumber>
    </recommendedName>
</protein>
<name>A0ABY8TJV5_TETOB</name>
<organism evidence="13 14">
    <name type="scientific">Tetradesmus obliquus</name>
    <name type="common">Green alga</name>
    <name type="synonym">Acutodesmus obliquus</name>
    <dbReference type="NCBI Taxonomy" id="3088"/>
    <lineage>
        <taxon>Eukaryota</taxon>
        <taxon>Viridiplantae</taxon>
        <taxon>Chlorophyta</taxon>
        <taxon>core chlorophytes</taxon>
        <taxon>Chlorophyceae</taxon>
        <taxon>CS clade</taxon>
        <taxon>Sphaeropleales</taxon>
        <taxon>Scenedesmaceae</taxon>
        <taxon>Tetradesmus</taxon>
    </lineage>
</organism>
<dbReference type="InterPro" id="IPR018200">
    <property type="entry name" value="USP_CS"/>
</dbReference>
<dbReference type="PROSITE" id="PS00973">
    <property type="entry name" value="USP_2"/>
    <property type="match status" value="1"/>
</dbReference>
<evidence type="ECO:0000256" key="3">
    <source>
        <dbReference type="ARBA" id="ARBA00012759"/>
    </source>
</evidence>
<feature type="compositionally biased region" description="Low complexity" evidence="9">
    <location>
        <begin position="565"/>
        <end position="576"/>
    </location>
</feature>
<dbReference type="Pfam" id="PF00443">
    <property type="entry name" value="UCH"/>
    <property type="match status" value="1"/>
</dbReference>
<evidence type="ECO:0000256" key="2">
    <source>
        <dbReference type="ARBA" id="ARBA00009085"/>
    </source>
</evidence>
<dbReference type="PROSITE" id="PS50053">
    <property type="entry name" value="UBIQUITIN_2"/>
    <property type="match status" value="1"/>
</dbReference>
<evidence type="ECO:0000256" key="5">
    <source>
        <dbReference type="ARBA" id="ARBA00022786"/>
    </source>
</evidence>
<feature type="region of interest" description="Disordered" evidence="9">
    <location>
        <begin position="445"/>
        <end position="530"/>
    </location>
</feature>
<evidence type="ECO:0000256" key="9">
    <source>
        <dbReference type="SAM" id="MobiDB-lite"/>
    </source>
</evidence>
<dbReference type="Gene3D" id="3.10.20.90">
    <property type="entry name" value="Phosphatidylinositol 3-kinase Catalytic Subunit, Chain A, domain 1"/>
    <property type="match status" value="1"/>
</dbReference>
<dbReference type="EC" id="3.4.19.12" evidence="3"/>
<dbReference type="InterPro" id="IPR029071">
    <property type="entry name" value="Ubiquitin-like_domsf"/>
</dbReference>
<dbReference type="InterPro" id="IPR006615">
    <property type="entry name" value="Pept_C19_DUSP"/>
</dbReference>
<evidence type="ECO:0000313" key="14">
    <source>
        <dbReference type="Proteomes" id="UP001244341"/>
    </source>
</evidence>
<dbReference type="EMBL" id="CP126208">
    <property type="protein sequence ID" value="WIA08663.1"/>
    <property type="molecule type" value="Genomic_DNA"/>
</dbReference>
<feature type="region of interest" description="Disordered" evidence="9">
    <location>
        <begin position="1520"/>
        <end position="1562"/>
    </location>
</feature>
<feature type="compositionally biased region" description="Basic residues" evidence="9">
    <location>
        <begin position="1304"/>
        <end position="1314"/>
    </location>
</feature>
<keyword evidence="4" id="KW-0645">Protease</keyword>
<evidence type="ECO:0000313" key="13">
    <source>
        <dbReference type="EMBL" id="WIA08663.1"/>
    </source>
</evidence>
<feature type="compositionally biased region" description="Low complexity" evidence="9">
    <location>
        <begin position="416"/>
        <end position="426"/>
    </location>
</feature>
<keyword evidence="5" id="KW-0833">Ubl conjugation pathway</keyword>
<keyword evidence="6" id="KW-0378">Hydrolase</keyword>
<feature type="compositionally biased region" description="Low complexity" evidence="9">
    <location>
        <begin position="627"/>
        <end position="636"/>
    </location>
</feature>
<keyword evidence="14" id="KW-1185">Reference proteome</keyword>
<sequence>MPPGRKAKGKQGEGLDANEARLALQLLDLDQQLPRETLLKVFKLGQTPCPPACGTKGKGSKDNPECFHGLMPAEGSFRKKGLWQKEPILGQLGHDPADDKRQAPDVPAGLRNLGNTCYVNAAMQFLQAIPEFRHALYVLEPHLAEQDVIRQLRDLFIELHFGPRRYVDPEPFANSLQLNHAIQQDGQEFLKLLLTKLEHTFASSAQQEVRGVVQTLFRGHFSYVTTCRSCGQQSAGSARKVEYYELPLQVQGMASLRHSMASALAPEELVGDNQYLCENCGCKCDAERQMQLRSLPPYLCLSLQRFVFDMQTFEKKKASNKLSIPLLLDMGETLTAAGVALPCAAPAGPDGARLLPGSPGCVYELAAVLIHKGTSASHGHYVAHIKMPDSGSWWRFDDETAEEMGTQPTSFPADHGTTAQAQGAAADKAGAADGAVADASAGAEASAAGSTGKKRGRGGGAAGSSKRGRGGGGGGRGPRKTRDEEDSDYEAHSKAKGSKSRARGRVASSAGRGSSAGKGRSRKAAADGAGAYDEEAAIVAAMQQSLHDVEHEVQQQRQILASFGQAEQQQLQQQQQPGADAMDCDVPQAEAAPQEERGRRKRNAAEPAAAAADAADSATAKKKAGRGKAAAAAAAGDDADVKAEPDAGAAASAAEVKQLPDEQVEIVSGNAYFLVYRQRISSIGRAAAPATAPAAAGTADAATSHAAAGAGAAHANGHAAAGSAAAEAGQQVQLPLQLEAGQQVQLPPQLEQQLQALPAAVRQRVQQLHQDFAQACANHQQVKSDALERVKQRQEEVSGISQMLPLSEPGDPGCLISAAWLEAWANSEEGRGPVDNGPLLCSHGALSPDKPPGSFKYLSSTAWEALVGSHQGGPQLRLADVCRECLRQQLQGLVSSDYAAELREQLLAMLADEEEANAAEGRGDADMPGNYVSKTWLKGFRARQGAGGGSLQPPTAGITCCHGRLMPESKSGAARRSVVSAEAWLLLKEVWVMHVVREVGRRRAKAAKAAAERAAAGLLEEAGGAAGDDDGDVKIVDHEADADGDVKIVDVEDTKQEATPAASGDQQQQQQQQQQHISVKEEVDLQDSDNEQQQQQQCEERAGSRATSPRTAAAAAAAAAGSWQLPIPLDGSVEVTEAQLRELLPSFASFQAFDCEVCKASLAEAVVGHQEAKQQLEAQRAALAKLLAGSVNESLDPSREYYLVPNDWVASWRAHVQAVASSRTPGKAALPPAPGPLPAAVRSLLCTCHPDCPGLAAPLPHIVNKRGSSSEDPEGLLVAVTQPGDDDWQPDADDDAGEQQQRSSSRRTRSRPGHKAAAAGRAGNGGSVDADSGAAPAAATAAAAALLGWLETSPEPCQQHLQAAAAARRAALLVYEAAEVMVELVSEQELPAAFTGTGVERKSRRARKNRQPLKVASSDSLAQLRLKVFEALSVHPKNQALYMRGNQLQGEDSTLAQLEVFPGEELRVVNTNEVDNDDYASVFDGVAAGKRRREVETGFKDTALIGCSAARPAVATSAEDAMEAASSPNPAAQEGECAKTPVASGKTSAAGAACDGLTNAST</sequence>
<feature type="domain" description="Ubiquitin-like" evidence="10">
    <location>
        <begin position="1397"/>
        <end position="1469"/>
    </location>
</feature>
<feature type="domain" description="USP" evidence="11">
    <location>
        <begin position="108"/>
        <end position="424"/>
    </location>
</feature>
<dbReference type="InterPro" id="IPR050164">
    <property type="entry name" value="Peptidase_C19"/>
</dbReference>
<dbReference type="SUPFAM" id="SSF54236">
    <property type="entry name" value="Ubiquitin-like"/>
    <property type="match status" value="1"/>
</dbReference>
<feature type="region of interest" description="Disordered" evidence="9">
    <location>
        <begin position="1280"/>
        <end position="1333"/>
    </location>
</feature>
<feature type="compositionally biased region" description="Acidic residues" evidence="9">
    <location>
        <begin position="1284"/>
        <end position="1297"/>
    </location>
</feature>
<dbReference type="PANTHER" id="PTHR24006:SF758">
    <property type="entry name" value="UBIQUITIN CARBOXYL-TERMINAL HYDROLASE 36"/>
    <property type="match status" value="1"/>
</dbReference>
<dbReference type="Gene3D" id="3.90.70.10">
    <property type="entry name" value="Cysteine proteinases"/>
    <property type="match status" value="1"/>
</dbReference>
<evidence type="ECO:0000259" key="12">
    <source>
        <dbReference type="PROSITE" id="PS51283"/>
    </source>
</evidence>
<keyword evidence="8" id="KW-0175">Coiled coil</keyword>
<evidence type="ECO:0000256" key="8">
    <source>
        <dbReference type="SAM" id="Coils"/>
    </source>
</evidence>
<feature type="compositionally biased region" description="Low complexity" evidence="9">
    <location>
        <begin position="1315"/>
        <end position="1333"/>
    </location>
</feature>
<accession>A0ABY8TJV5</accession>
<feature type="compositionally biased region" description="Low complexity" evidence="9">
    <location>
        <begin position="505"/>
        <end position="518"/>
    </location>
</feature>
<feature type="coiled-coil region" evidence="8">
    <location>
        <begin position="1159"/>
        <end position="1189"/>
    </location>
</feature>
<dbReference type="InterPro" id="IPR000626">
    <property type="entry name" value="Ubiquitin-like_dom"/>
</dbReference>
<feature type="region of interest" description="Disordered" evidence="9">
    <location>
        <begin position="402"/>
        <end position="426"/>
    </location>
</feature>
<dbReference type="InterPro" id="IPR044743">
    <property type="entry name" value="Ubl_USP48"/>
</dbReference>
<dbReference type="InterPro" id="IPR035927">
    <property type="entry name" value="DUSP-like_sf"/>
</dbReference>
<dbReference type="SUPFAM" id="SSF143791">
    <property type="entry name" value="DUSP-like"/>
    <property type="match status" value="1"/>
</dbReference>
<comment type="similarity">
    <text evidence="2">Belongs to the peptidase C19 family.</text>
</comment>
<dbReference type="InterPro" id="IPR001394">
    <property type="entry name" value="Peptidase_C19_UCH"/>
</dbReference>
<dbReference type="CDD" id="cd01795">
    <property type="entry name" value="Ubl_USP48"/>
    <property type="match status" value="1"/>
</dbReference>
<feature type="domain" description="DUSP" evidence="12">
    <location>
        <begin position="788"/>
        <end position="882"/>
    </location>
</feature>
<evidence type="ECO:0000256" key="7">
    <source>
        <dbReference type="ARBA" id="ARBA00022807"/>
    </source>
</evidence>
<dbReference type="InterPro" id="IPR028889">
    <property type="entry name" value="USP"/>
</dbReference>
<comment type="catalytic activity">
    <reaction evidence="1">
        <text>Thiol-dependent hydrolysis of ester, thioester, amide, peptide and isopeptide bonds formed by the C-terminal Gly of ubiquitin (a 76-residue protein attached to proteins as an intracellular targeting signal).</text>
        <dbReference type="EC" id="3.4.19.12"/>
    </reaction>
</comment>
<keyword evidence="7" id="KW-0788">Thiol protease</keyword>
<dbReference type="InterPro" id="IPR038765">
    <property type="entry name" value="Papain-like_cys_pep_sf"/>
</dbReference>
<evidence type="ECO:0000256" key="1">
    <source>
        <dbReference type="ARBA" id="ARBA00000707"/>
    </source>
</evidence>
<dbReference type="PANTHER" id="PTHR24006">
    <property type="entry name" value="UBIQUITIN CARBOXYL-TERMINAL HYDROLASE"/>
    <property type="match status" value="1"/>
</dbReference>
<feature type="region of interest" description="Disordered" evidence="9">
    <location>
        <begin position="1056"/>
        <end position="1111"/>
    </location>
</feature>
<feature type="compositionally biased region" description="Low complexity" evidence="9">
    <location>
        <begin position="605"/>
        <end position="618"/>
    </location>
</feature>
<proteinExistence type="inferred from homology"/>